<dbReference type="GO" id="GO:0005829">
    <property type="term" value="C:cytosol"/>
    <property type="evidence" value="ECO:0007669"/>
    <property type="project" value="TreeGrafter"/>
</dbReference>
<proteinExistence type="predicted"/>
<comment type="caution">
    <text evidence="4">The sequence shown here is derived from an EMBL/GenBank/DDBJ whole genome shotgun (WGS) entry which is preliminary data.</text>
</comment>
<dbReference type="PIRSF" id="PIRSF005647">
    <property type="entry name" value="CooC"/>
    <property type="match status" value="1"/>
</dbReference>
<feature type="domain" description="CobQ/CobB/MinD/ParA nucleotide binding" evidence="3">
    <location>
        <begin position="4"/>
        <end position="216"/>
    </location>
</feature>
<dbReference type="Pfam" id="PF01656">
    <property type="entry name" value="CbiA"/>
    <property type="match status" value="1"/>
</dbReference>
<dbReference type="InterPro" id="IPR002586">
    <property type="entry name" value="CobQ/CobB/MinD/ParA_Nub-bd_dom"/>
</dbReference>
<keyword evidence="5" id="KW-1185">Reference proteome</keyword>
<protein>
    <submittedName>
        <fullName evidence="4">ATP-binding protein</fullName>
    </submittedName>
</protein>
<dbReference type="GO" id="GO:0005524">
    <property type="term" value="F:ATP binding"/>
    <property type="evidence" value="ECO:0007669"/>
    <property type="project" value="UniProtKB-KW"/>
</dbReference>
<evidence type="ECO:0000256" key="1">
    <source>
        <dbReference type="ARBA" id="ARBA00022741"/>
    </source>
</evidence>
<dbReference type="InterPro" id="IPR027417">
    <property type="entry name" value="P-loop_NTPase"/>
</dbReference>
<dbReference type="Proteomes" id="UP000070400">
    <property type="component" value="Unassembled WGS sequence"/>
</dbReference>
<dbReference type="InterPro" id="IPR050625">
    <property type="entry name" value="ParA/MinD_ATPase"/>
</dbReference>
<dbReference type="AlphaFoldDB" id="A0A133V6U4"/>
<dbReference type="EMBL" id="LHXX01000023">
    <property type="protein sequence ID" value="KXB02152.1"/>
    <property type="molecule type" value="Genomic_DNA"/>
</dbReference>
<evidence type="ECO:0000259" key="3">
    <source>
        <dbReference type="Pfam" id="PF01656"/>
    </source>
</evidence>
<evidence type="ECO:0000256" key="2">
    <source>
        <dbReference type="ARBA" id="ARBA00022840"/>
    </source>
</evidence>
<reference evidence="4 5" key="1">
    <citation type="journal article" date="2016" name="Sci. Rep.">
        <title>Metabolic traits of an uncultured archaeal lineage -MSBL1- from brine pools of the Red Sea.</title>
        <authorList>
            <person name="Mwirichia R."/>
            <person name="Alam I."/>
            <person name="Rashid M."/>
            <person name="Vinu M."/>
            <person name="Ba-Alawi W."/>
            <person name="Anthony Kamau A."/>
            <person name="Kamanda Ngugi D."/>
            <person name="Goker M."/>
            <person name="Klenk H.P."/>
            <person name="Bajic V."/>
            <person name="Stingl U."/>
        </authorList>
    </citation>
    <scope>NUCLEOTIDE SEQUENCE [LARGE SCALE GENOMIC DNA]</scope>
    <source>
        <strain evidence="4">SCGC-AAA261D19</strain>
    </source>
</reference>
<dbReference type="GO" id="GO:0016887">
    <property type="term" value="F:ATP hydrolysis activity"/>
    <property type="evidence" value="ECO:0007669"/>
    <property type="project" value="TreeGrafter"/>
</dbReference>
<sequence length="241" mass="26750">MKILVCGKGGCGKSTISALLAKELAGRGHKVLVMDSDESNFGLHNQLGLEPPNDFMNYFGGKEVLFEKVKSLQKGWKINELPKQYLSEKNNISLLAVGKIYDFGEGCACPMNALSSKFLEKLKLEKDEFLVADTDAGIEHLGRGVDKGCDIILIVVEPSRESAELAGRIFEMAEGIDKGVYFVLNKVDSRTEGILSRWLDDDKIIASVPEDEKIFSHCLDGKEFDFGVEEIEVLADWLEKR</sequence>
<dbReference type="PANTHER" id="PTHR43384">
    <property type="entry name" value="SEPTUM SITE-DETERMINING PROTEIN MIND HOMOLOG, CHLOROPLASTIC-RELATED"/>
    <property type="match status" value="1"/>
</dbReference>
<accession>A0A133V6U4</accession>
<gene>
    <name evidence="4" type="ORF">AKJ43_02315</name>
</gene>
<dbReference type="SUPFAM" id="SSF52540">
    <property type="entry name" value="P-loop containing nucleoside triphosphate hydrolases"/>
    <property type="match status" value="1"/>
</dbReference>
<dbReference type="Gene3D" id="3.40.50.300">
    <property type="entry name" value="P-loop containing nucleotide triphosphate hydrolases"/>
    <property type="match status" value="1"/>
</dbReference>
<keyword evidence="1" id="KW-0547">Nucleotide-binding</keyword>
<dbReference type="GO" id="GO:0009898">
    <property type="term" value="C:cytoplasmic side of plasma membrane"/>
    <property type="evidence" value="ECO:0007669"/>
    <property type="project" value="TreeGrafter"/>
</dbReference>
<keyword evidence="2 4" id="KW-0067">ATP-binding</keyword>
<evidence type="ECO:0000313" key="4">
    <source>
        <dbReference type="EMBL" id="KXB02152.1"/>
    </source>
</evidence>
<dbReference type="PANTHER" id="PTHR43384:SF3">
    <property type="entry name" value="AAA+ ATPASE DOMAIN-CONTAINING PROTEIN"/>
    <property type="match status" value="1"/>
</dbReference>
<dbReference type="GO" id="GO:0051782">
    <property type="term" value="P:negative regulation of cell division"/>
    <property type="evidence" value="ECO:0007669"/>
    <property type="project" value="TreeGrafter"/>
</dbReference>
<dbReference type="FunFam" id="3.40.50.300:FF:001573">
    <property type="entry name" value="Carbon monoxide dehydrogenase accessory protein CooC"/>
    <property type="match status" value="1"/>
</dbReference>
<dbReference type="PATRIC" id="fig|1698273.3.peg.367"/>
<evidence type="ECO:0000313" key="5">
    <source>
        <dbReference type="Proteomes" id="UP000070400"/>
    </source>
</evidence>
<dbReference type="InterPro" id="IPR014433">
    <property type="entry name" value="CooC"/>
</dbReference>
<organism evidence="4 5">
    <name type="scientific">candidate division MSBL1 archaeon SCGC-AAA261D19</name>
    <dbReference type="NCBI Taxonomy" id="1698273"/>
    <lineage>
        <taxon>Archaea</taxon>
        <taxon>Methanobacteriati</taxon>
        <taxon>Methanobacteriota</taxon>
        <taxon>candidate division MSBL1</taxon>
    </lineage>
</organism>
<name>A0A133V6U4_9EURY</name>